<dbReference type="Gene3D" id="1.10.287.600">
    <property type="entry name" value="Helix hairpin bin"/>
    <property type="match status" value="1"/>
</dbReference>
<evidence type="ECO:0000313" key="8">
    <source>
        <dbReference type="Proteomes" id="UP000799118"/>
    </source>
</evidence>
<dbReference type="InterPro" id="IPR000217">
    <property type="entry name" value="Tubulin"/>
</dbReference>
<organism evidence="7 8">
    <name type="scientific">Gymnopus androsaceus JB14</name>
    <dbReference type="NCBI Taxonomy" id="1447944"/>
    <lineage>
        <taxon>Eukaryota</taxon>
        <taxon>Fungi</taxon>
        <taxon>Dikarya</taxon>
        <taxon>Basidiomycota</taxon>
        <taxon>Agaricomycotina</taxon>
        <taxon>Agaricomycetes</taxon>
        <taxon>Agaricomycetidae</taxon>
        <taxon>Agaricales</taxon>
        <taxon>Marasmiineae</taxon>
        <taxon>Omphalotaceae</taxon>
        <taxon>Gymnopus</taxon>
    </lineage>
</organism>
<dbReference type="GO" id="GO:0007017">
    <property type="term" value="P:microtubule-based process"/>
    <property type="evidence" value="ECO:0007669"/>
    <property type="project" value="InterPro"/>
</dbReference>
<dbReference type="InterPro" id="IPR008280">
    <property type="entry name" value="Tub_FtsZ_C"/>
</dbReference>
<dbReference type="InterPro" id="IPR023123">
    <property type="entry name" value="Tubulin_C"/>
</dbReference>
<proteinExistence type="inferred from homology"/>
<dbReference type="SUPFAM" id="SSF55307">
    <property type="entry name" value="Tubulin C-terminal domain-like"/>
    <property type="match status" value="1"/>
</dbReference>
<keyword evidence="3" id="KW-0547">Nucleotide-binding</keyword>
<dbReference type="InterPro" id="IPR037103">
    <property type="entry name" value="Tubulin/FtsZ-like_C"/>
</dbReference>
<feature type="coiled-coil region" evidence="5">
    <location>
        <begin position="42"/>
        <end position="69"/>
    </location>
</feature>
<dbReference type="Gene3D" id="3.30.1330.20">
    <property type="entry name" value="Tubulin/FtsZ, C-terminal domain"/>
    <property type="match status" value="1"/>
</dbReference>
<evidence type="ECO:0000256" key="3">
    <source>
        <dbReference type="ARBA" id="ARBA00022741"/>
    </source>
</evidence>
<dbReference type="InterPro" id="IPR018316">
    <property type="entry name" value="Tubulin/FtsZ_2-layer-sand-dom"/>
</dbReference>
<dbReference type="PANTHER" id="PTHR11588">
    <property type="entry name" value="TUBULIN"/>
    <property type="match status" value="1"/>
</dbReference>
<evidence type="ECO:0000256" key="5">
    <source>
        <dbReference type="SAM" id="Coils"/>
    </source>
</evidence>
<dbReference type="Pfam" id="PF03953">
    <property type="entry name" value="Tubulin_C"/>
    <property type="match status" value="1"/>
</dbReference>
<accession>A0A6A4GLA1</accession>
<reference evidence="7" key="1">
    <citation type="journal article" date="2019" name="Environ. Microbiol.">
        <title>Fungal ecological strategies reflected in gene transcription - a case study of two litter decomposers.</title>
        <authorList>
            <person name="Barbi F."/>
            <person name="Kohler A."/>
            <person name="Barry K."/>
            <person name="Baskaran P."/>
            <person name="Daum C."/>
            <person name="Fauchery L."/>
            <person name="Ihrmark K."/>
            <person name="Kuo A."/>
            <person name="LaButti K."/>
            <person name="Lipzen A."/>
            <person name="Morin E."/>
            <person name="Grigoriev I.V."/>
            <person name="Henrissat B."/>
            <person name="Lindahl B."/>
            <person name="Martin F."/>
        </authorList>
    </citation>
    <scope>NUCLEOTIDE SEQUENCE</scope>
    <source>
        <strain evidence="7">JB14</strain>
    </source>
</reference>
<comment type="similarity">
    <text evidence="1">Belongs to the tubulin family.</text>
</comment>
<evidence type="ECO:0000256" key="2">
    <source>
        <dbReference type="ARBA" id="ARBA00022701"/>
    </source>
</evidence>
<evidence type="ECO:0000259" key="6">
    <source>
        <dbReference type="SMART" id="SM00865"/>
    </source>
</evidence>
<evidence type="ECO:0000313" key="7">
    <source>
        <dbReference type="EMBL" id="KAE9386226.1"/>
    </source>
</evidence>
<dbReference type="AlphaFoldDB" id="A0A6A4GLA1"/>
<keyword evidence="4" id="KW-0342">GTP-binding</keyword>
<keyword evidence="8" id="KW-1185">Reference proteome</keyword>
<feature type="domain" description="Tubulin/FtsZ 2-layer sandwich" evidence="6">
    <location>
        <begin position="1"/>
        <end position="97"/>
    </location>
</feature>
<dbReference type="GO" id="GO:0005525">
    <property type="term" value="F:GTP binding"/>
    <property type="evidence" value="ECO:0007669"/>
    <property type="project" value="UniProtKB-KW"/>
</dbReference>
<dbReference type="OrthoDB" id="1662883at2759"/>
<protein>
    <submittedName>
        <fullName evidence="7">Beta-tubulin</fullName>
    </submittedName>
</protein>
<gene>
    <name evidence="7" type="ORF">BT96DRAFT_960622</name>
</gene>
<evidence type="ECO:0000256" key="4">
    <source>
        <dbReference type="ARBA" id="ARBA00023134"/>
    </source>
</evidence>
<dbReference type="EMBL" id="ML769900">
    <property type="protein sequence ID" value="KAE9386226.1"/>
    <property type="molecule type" value="Genomic_DNA"/>
</dbReference>
<name>A0A6A4GLA1_9AGAR</name>
<dbReference type="SMART" id="SM00865">
    <property type="entry name" value="Tubulin_C"/>
    <property type="match status" value="1"/>
</dbReference>
<keyword evidence="5" id="KW-0175">Coiled coil</keyword>
<sequence length="126" mass="14436">MTVFAPLTARGSQQYRAVTVPELTSQMLDAKNMMAASDPRHRRHLTVSLKEVEEQIQNIQNKNSAYSVEWIRTTSSMTVIFLGNSTAIQELFKNVSDQFTAMFKRKAFLHWDTQEGMDEMEVSNNC</sequence>
<evidence type="ECO:0000256" key="1">
    <source>
        <dbReference type="ARBA" id="ARBA00009636"/>
    </source>
</evidence>
<dbReference type="Proteomes" id="UP000799118">
    <property type="component" value="Unassembled WGS sequence"/>
</dbReference>
<dbReference type="GO" id="GO:0005874">
    <property type="term" value="C:microtubule"/>
    <property type="evidence" value="ECO:0007669"/>
    <property type="project" value="UniProtKB-KW"/>
</dbReference>
<keyword evidence="2" id="KW-0493">Microtubule</keyword>